<reference evidence="1" key="1">
    <citation type="journal article" date="2020" name="Stud. Mycol.">
        <title>101 Dothideomycetes genomes: a test case for predicting lifestyles and emergence of pathogens.</title>
        <authorList>
            <person name="Haridas S."/>
            <person name="Albert R."/>
            <person name="Binder M."/>
            <person name="Bloem J."/>
            <person name="Labutti K."/>
            <person name="Salamov A."/>
            <person name="Andreopoulos B."/>
            <person name="Baker S."/>
            <person name="Barry K."/>
            <person name="Bills G."/>
            <person name="Bluhm B."/>
            <person name="Cannon C."/>
            <person name="Castanera R."/>
            <person name="Culley D."/>
            <person name="Daum C."/>
            <person name="Ezra D."/>
            <person name="Gonzalez J."/>
            <person name="Henrissat B."/>
            <person name="Kuo A."/>
            <person name="Liang C."/>
            <person name="Lipzen A."/>
            <person name="Lutzoni F."/>
            <person name="Magnuson J."/>
            <person name="Mondo S."/>
            <person name="Nolan M."/>
            <person name="Ohm R."/>
            <person name="Pangilinan J."/>
            <person name="Park H.-J."/>
            <person name="Ramirez L."/>
            <person name="Alfaro M."/>
            <person name="Sun H."/>
            <person name="Tritt A."/>
            <person name="Yoshinaga Y."/>
            <person name="Zwiers L.-H."/>
            <person name="Turgeon B."/>
            <person name="Goodwin S."/>
            <person name="Spatafora J."/>
            <person name="Crous P."/>
            <person name="Grigoriev I."/>
        </authorList>
    </citation>
    <scope>NUCLEOTIDE SEQUENCE</scope>
    <source>
        <strain evidence="1">CBS 122368</strain>
    </source>
</reference>
<keyword evidence="2" id="KW-1185">Reference proteome</keyword>
<name>A0A6A6HRL3_9PLEO</name>
<evidence type="ECO:0008006" key="3">
    <source>
        <dbReference type="Google" id="ProtNLM"/>
    </source>
</evidence>
<organism evidence="1 2">
    <name type="scientific">Trematosphaeria pertusa</name>
    <dbReference type="NCBI Taxonomy" id="390896"/>
    <lineage>
        <taxon>Eukaryota</taxon>
        <taxon>Fungi</taxon>
        <taxon>Dikarya</taxon>
        <taxon>Ascomycota</taxon>
        <taxon>Pezizomycotina</taxon>
        <taxon>Dothideomycetes</taxon>
        <taxon>Pleosporomycetidae</taxon>
        <taxon>Pleosporales</taxon>
        <taxon>Massarineae</taxon>
        <taxon>Trematosphaeriaceae</taxon>
        <taxon>Trematosphaeria</taxon>
    </lineage>
</organism>
<dbReference type="GeneID" id="54584638"/>
<evidence type="ECO:0000313" key="1">
    <source>
        <dbReference type="EMBL" id="KAF2240651.1"/>
    </source>
</evidence>
<accession>A0A6A6HRL3</accession>
<protein>
    <recommendedName>
        <fullName evidence="3">Pyoverdine/dityrosine biosynthesis protein</fullName>
    </recommendedName>
</protein>
<dbReference type="AlphaFoldDB" id="A0A6A6HRL3"/>
<dbReference type="PANTHER" id="PTHR37285">
    <property type="entry name" value="SPORE WALL MATURATION PROTEIN DIT1"/>
    <property type="match status" value="1"/>
</dbReference>
<dbReference type="Proteomes" id="UP000800094">
    <property type="component" value="Unassembled WGS sequence"/>
</dbReference>
<dbReference type="Pfam" id="PF05141">
    <property type="entry name" value="DIT1_PvcA"/>
    <property type="match status" value="1"/>
</dbReference>
<dbReference type="RefSeq" id="XP_033675655.1">
    <property type="nucleotide sequence ID" value="XM_033831308.1"/>
</dbReference>
<sequence length="582" mass="64982">MSALNKGLSTYHSVHGLYWRESNGTLLAVEGRNSLALPGAWPQLREEICSNQGSWSQLHLPSGRQINSLQITADIPALCEIRANFPPSYRNEDLHTTVAEIAHPNNLVLGVLTSRPKSLVGDVFDAWAEHFILLETQFQPFARLSQTSAHEHRRICGIIADIFEQKLKNASRDDQWHALGRQNFMDQAYGFVERSIPILLCLPAFPCKSPNPNKVGGTMPDLGEHIAIDVLRSFVKEICHVYKPGATLWVISDGHVFSDCIGVDDDKVDTYDAQLIEMYKEKYPVEEGPVPAIRFKGLKDIFMSNPDSSHSFNESWVMSHNIPHPVKTKLTAPSELCRKLLLGVSQADRAFIRSCIEEQEPHALQLYRGQTRFMLEDLAEVASVKALSMKQRKKTAALVAQEMISRNQAYSNLVELLFPNYIRLSIHAHNNSGPKFAIRLLPKSMVRPIDSLNRRLEPMLAYEFQIPTPWHNSIIKVEGDELLYLARSQVARTAIASSGMEGSWVDSPDGSYFSLKHSTPRTPIEVVGSEPGLRSQCRTETMRSNDLDYVGWLICSAGIPGTGPVPAIHTSQLPGGRYTALA</sequence>
<dbReference type="PANTHER" id="PTHR37285:SF5">
    <property type="entry name" value="SPORE WALL MATURATION PROTEIN DIT1"/>
    <property type="match status" value="1"/>
</dbReference>
<dbReference type="OrthoDB" id="429813at2759"/>
<dbReference type="InterPro" id="IPR007817">
    <property type="entry name" value="Isocyanide_synthase_DIT1"/>
</dbReference>
<proteinExistence type="predicted"/>
<gene>
    <name evidence="1" type="ORF">BU26DRAFT_535801</name>
</gene>
<evidence type="ECO:0000313" key="2">
    <source>
        <dbReference type="Proteomes" id="UP000800094"/>
    </source>
</evidence>
<dbReference type="EMBL" id="ML987216">
    <property type="protein sequence ID" value="KAF2240651.1"/>
    <property type="molecule type" value="Genomic_DNA"/>
</dbReference>